<proteinExistence type="predicted"/>
<dbReference type="EMBL" id="DXGH01000017">
    <property type="protein sequence ID" value="HIW80557.1"/>
    <property type="molecule type" value="Genomic_DNA"/>
</dbReference>
<comment type="caution">
    <text evidence="1">The sequence shown here is derived from an EMBL/GenBank/DDBJ whole genome shotgun (WGS) entry which is preliminary data.</text>
</comment>
<reference evidence="1" key="2">
    <citation type="submission" date="2021-04" db="EMBL/GenBank/DDBJ databases">
        <authorList>
            <person name="Gilroy R."/>
        </authorList>
    </citation>
    <scope>NUCLEOTIDE SEQUENCE</scope>
    <source>
        <strain evidence="1">CHK195-6426</strain>
    </source>
</reference>
<accession>A0A9D1R5P8</accession>
<evidence type="ECO:0000313" key="2">
    <source>
        <dbReference type="Proteomes" id="UP000824265"/>
    </source>
</evidence>
<name>A0A9D1R5P8_9FIRM</name>
<reference evidence="1" key="1">
    <citation type="journal article" date="2021" name="PeerJ">
        <title>Extensive microbial diversity within the chicken gut microbiome revealed by metagenomics and culture.</title>
        <authorList>
            <person name="Gilroy R."/>
            <person name="Ravi A."/>
            <person name="Getino M."/>
            <person name="Pursley I."/>
            <person name="Horton D.L."/>
            <person name="Alikhan N.F."/>
            <person name="Baker D."/>
            <person name="Gharbi K."/>
            <person name="Hall N."/>
            <person name="Watson M."/>
            <person name="Adriaenssens E.M."/>
            <person name="Foster-Nyarko E."/>
            <person name="Jarju S."/>
            <person name="Secka A."/>
            <person name="Antonio M."/>
            <person name="Oren A."/>
            <person name="Chaudhuri R.R."/>
            <person name="La Ragione R."/>
            <person name="Hildebrand F."/>
            <person name="Pallen M.J."/>
        </authorList>
    </citation>
    <scope>NUCLEOTIDE SEQUENCE</scope>
    <source>
        <strain evidence="1">CHK195-6426</strain>
    </source>
</reference>
<sequence length="89" mass="10793">MFRLWARTFKDNHMLQDTCICDGSADTRTHKIFRALDEICVQFDLGKPIWLDKTVKDFKRHNKVRFYQDNFIEDIDFDYLEIQVIEEDS</sequence>
<dbReference type="Proteomes" id="UP000824265">
    <property type="component" value="Unassembled WGS sequence"/>
</dbReference>
<gene>
    <name evidence="1" type="ORF">H9742_03360</name>
</gene>
<evidence type="ECO:0000313" key="1">
    <source>
        <dbReference type="EMBL" id="HIW80557.1"/>
    </source>
</evidence>
<dbReference type="AlphaFoldDB" id="A0A9D1R5P8"/>
<protein>
    <submittedName>
        <fullName evidence="1">Uncharacterized protein</fullName>
    </submittedName>
</protein>
<organism evidence="1 2">
    <name type="scientific">Candidatus Acetatifactor stercoripullorum</name>
    <dbReference type="NCBI Taxonomy" id="2838414"/>
    <lineage>
        <taxon>Bacteria</taxon>
        <taxon>Bacillati</taxon>
        <taxon>Bacillota</taxon>
        <taxon>Clostridia</taxon>
        <taxon>Lachnospirales</taxon>
        <taxon>Lachnospiraceae</taxon>
        <taxon>Acetatifactor</taxon>
    </lineage>
</organism>